<sequence>GAVSLLVFGTPFTEPAWAAGAFALGVVSQGVKLCVDTILQESIDDSYRGRVFSVHDMLFNATFAAGAALAAAWLPLSGVSYVTLGAIVATYGIGALIYRAAATRVYATVG</sequence>
<feature type="non-terminal residue" evidence="2">
    <location>
        <position position="1"/>
    </location>
</feature>
<keyword evidence="1" id="KW-0812">Transmembrane</keyword>
<protein>
    <submittedName>
        <fullName evidence="2">MFS transporter</fullName>
    </submittedName>
</protein>
<keyword evidence="1" id="KW-0472">Membrane</keyword>
<keyword evidence="1" id="KW-1133">Transmembrane helix</keyword>
<feature type="transmembrane region" description="Helical" evidence="1">
    <location>
        <begin position="57"/>
        <end position="74"/>
    </location>
</feature>
<evidence type="ECO:0000313" key="3">
    <source>
        <dbReference type="Proteomes" id="UP001597083"/>
    </source>
</evidence>
<dbReference type="SUPFAM" id="SSF103473">
    <property type="entry name" value="MFS general substrate transporter"/>
    <property type="match status" value="1"/>
</dbReference>
<dbReference type="InterPro" id="IPR036259">
    <property type="entry name" value="MFS_trans_sf"/>
</dbReference>
<accession>A0ABW3CIS5</accession>
<name>A0ABW3CIS5_9ACTN</name>
<keyword evidence="3" id="KW-1185">Reference proteome</keyword>
<gene>
    <name evidence="2" type="ORF">ACFQ07_19645</name>
</gene>
<organism evidence="2 3">
    <name type="scientific">Actinomadura adrarensis</name>
    <dbReference type="NCBI Taxonomy" id="1819600"/>
    <lineage>
        <taxon>Bacteria</taxon>
        <taxon>Bacillati</taxon>
        <taxon>Actinomycetota</taxon>
        <taxon>Actinomycetes</taxon>
        <taxon>Streptosporangiales</taxon>
        <taxon>Thermomonosporaceae</taxon>
        <taxon>Actinomadura</taxon>
    </lineage>
</organism>
<proteinExistence type="predicted"/>
<reference evidence="3" key="1">
    <citation type="journal article" date="2019" name="Int. J. Syst. Evol. Microbiol.">
        <title>The Global Catalogue of Microorganisms (GCM) 10K type strain sequencing project: providing services to taxonomists for standard genome sequencing and annotation.</title>
        <authorList>
            <consortium name="The Broad Institute Genomics Platform"/>
            <consortium name="The Broad Institute Genome Sequencing Center for Infectious Disease"/>
            <person name="Wu L."/>
            <person name="Ma J."/>
        </authorList>
    </citation>
    <scope>NUCLEOTIDE SEQUENCE [LARGE SCALE GENOMIC DNA]</scope>
    <source>
        <strain evidence="3">JCM 31696</strain>
    </source>
</reference>
<dbReference type="EMBL" id="JBHTIR010002954">
    <property type="protein sequence ID" value="MFD0854459.1"/>
    <property type="molecule type" value="Genomic_DNA"/>
</dbReference>
<comment type="caution">
    <text evidence="2">The sequence shown here is derived from an EMBL/GenBank/DDBJ whole genome shotgun (WGS) entry which is preliminary data.</text>
</comment>
<dbReference type="Proteomes" id="UP001597083">
    <property type="component" value="Unassembled WGS sequence"/>
</dbReference>
<evidence type="ECO:0000256" key="1">
    <source>
        <dbReference type="SAM" id="Phobius"/>
    </source>
</evidence>
<evidence type="ECO:0000313" key="2">
    <source>
        <dbReference type="EMBL" id="MFD0854459.1"/>
    </source>
</evidence>
<feature type="transmembrane region" description="Helical" evidence="1">
    <location>
        <begin position="80"/>
        <end position="98"/>
    </location>
</feature>